<accession>X1CUG2</accession>
<dbReference type="InterPro" id="IPR019887">
    <property type="entry name" value="Tscrpt_reg_AsnC/Lrp_C"/>
</dbReference>
<organism evidence="2">
    <name type="scientific">marine sediment metagenome</name>
    <dbReference type="NCBI Taxonomy" id="412755"/>
    <lineage>
        <taxon>unclassified sequences</taxon>
        <taxon>metagenomes</taxon>
        <taxon>ecological metagenomes</taxon>
    </lineage>
</organism>
<evidence type="ECO:0000259" key="1">
    <source>
        <dbReference type="Pfam" id="PF01037"/>
    </source>
</evidence>
<dbReference type="SUPFAM" id="SSF54909">
    <property type="entry name" value="Dimeric alpha+beta barrel"/>
    <property type="match status" value="1"/>
</dbReference>
<comment type="caution">
    <text evidence="2">The sequence shown here is derived from an EMBL/GenBank/DDBJ whole genome shotgun (WGS) entry which is preliminary data.</text>
</comment>
<sequence>MIEAYILMKSELGEQSEVYTKILKIKGVKSANTVIGPYDLIIFIESADLDALGRTVISKIQNLKGVKDTTTCVVIEPI</sequence>
<feature type="domain" description="Transcription regulator AsnC/Lrp ligand binding" evidence="1">
    <location>
        <begin position="14"/>
        <end position="76"/>
    </location>
</feature>
<dbReference type="Gene3D" id="3.30.70.920">
    <property type="match status" value="1"/>
</dbReference>
<dbReference type="EMBL" id="BART01015705">
    <property type="protein sequence ID" value="GAG87841.1"/>
    <property type="molecule type" value="Genomic_DNA"/>
</dbReference>
<dbReference type="AlphaFoldDB" id="X1CUG2"/>
<dbReference type="InterPro" id="IPR011008">
    <property type="entry name" value="Dimeric_a/b-barrel"/>
</dbReference>
<dbReference type="Pfam" id="PF01037">
    <property type="entry name" value="AsnC_trans_reg"/>
    <property type="match status" value="1"/>
</dbReference>
<proteinExistence type="predicted"/>
<gene>
    <name evidence="2" type="ORF">S01H4_30428</name>
</gene>
<evidence type="ECO:0000313" key="2">
    <source>
        <dbReference type="EMBL" id="GAG87841.1"/>
    </source>
</evidence>
<name>X1CUG2_9ZZZZ</name>
<reference evidence="2" key="1">
    <citation type="journal article" date="2014" name="Front. Microbiol.">
        <title>High frequency of phylogenetically diverse reductive dehalogenase-homologous genes in deep subseafloor sedimentary metagenomes.</title>
        <authorList>
            <person name="Kawai M."/>
            <person name="Futagami T."/>
            <person name="Toyoda A."/>
            <person name="Takaki Y."/>
            <person name="Nishi S."/>
            <person name="Hori S."/>
            <person name="Arai W."/>
            <person name="Tsubouchi T."/>
            <person name="Morono Y."/>
            <person name="Uchiyama I."/>
            <person name="Ito T."/>
            <person name="Fujiyama A."/>
            <person name="Inagaki F."/>
            <person name="Takami H."/>
        </authorList>
    </citation>
    <scope>NUCLEOTIDE SEQUENCE</scope>
    <source>
        <strain evidence="2">Expedition CK06-06</strain>
    </source>
</reference>
<protein>
    <recommendedName>
        <fullName evidence="1">Transcription regulator AsnC/Lrp ligand binding domain-containing protein</fullName>
    </recommendedName>
</protein>